<keyword evidence="5" id="KW-0472">Membrane</keyword>
<proteinExistence type="predicted"/>
<evidence type="ECO:0000256" key="4">
    <source>
        <dbReference type="SAM" id="MobiDB-lite"/>
    </source>
</evidence>
<evidence type="ECO:0000256" key="5">
    <source>
        <dbReference type="SAM" id="Phobius"/>
    </source>
</evidence>
<dbReference type="Gramene" id="ORUFI01G06800.2">
    <property type="protein sequence ID" value="ORUFI01G06800.2"/>
    <property type="gene ID" value="ORUFI01G06800"/>
</dbReference>
<keyword evidence="1" id="KW-0677">Repeat</keyword>
<dbReference type="Gene3D" id="1.25.40.10">
    <property type="entry name" value="Tetratricopeptide repeat domain"/>
    <property type="match status" value="5"/>
</dbReference>
<feature type="repeat" description="PPR" evidence="3">
    <location>
        <begin position="572"/>
        <end position="606"/>
    </location>
</feature>
<dbReference type="FunFam" id="1.25.40.10:FF:002404">
    <property type="entry name" value="Os01g0197450 protein"/>
    <property type="match status" value="1"/>
</dbReference>
<keyword evidence="2" id="KW-0809">Transit peptide</keyword>
<keyword evidence="5" id="KW-1133">Transmembrane helix</keyword>
<dbReference type="PROSITE" id="PS51375">
    <property type="entry name" value="PPR"/>
    <property type="match status" value="6"/>
</dbReference>
<dbReference type="Pfam" id="PF20431">
    <property type="entry name" value="E_motif"/>
    <property type="match status" value="1"/>
</dbReference>
<evidence type="ECO:0000313" key="6">
    <source>
        <dbReference type="EnsemblPlants" id="ORUFI01G06800.2"/>
    </source>
</evidence>
<feature type="repeat" description="PPR" evidence="3">
    <location>
        <begin position="468"/>
        <end position="502"/>
    </location>
</feature>
<dbReference type="FunFam" id="1.25.40.10:FF:000231">
    <property type="entry name" value="Pentatricopeptide repeat-containing protein chloroplastic"/>
    <property type="match status" value="1"/>
</dbReference>
<reference evidence="7" key="1">
    <citation type="submission" date="2013-06" db="EMBL/GenBank/DDBJ databases">
        <authorList>
            <person name="Zhao Q."/>
        </authorList>
    </citation>
    <scope>NUCLEOTIDE SEQUENCE</scope>
    <source>
        <strain evidence="7">cv. W1943</strain>
    </source>
</reference>
<dbReference type="NCBIfam" id="TIGR00756">
    <property type="entry name" value="PPR"/>
    <property type="match status" value="7"/>
</dbReference>
<feature type="transmembrane region" description="Helical" evidence="5">
    <location>
        <begin position="17"/>
        <end position="34"/>
    </location>
</feature>
<feature type="transmembrane region" description="Helical" evidence="5">
    <location>
        <begin position="81"/>
        <end position="104"/>
    </location>
</feature>
<dbReference type="Pfam" id="PF01535">
    <property type="entry name" value="PPR"/>
    <property type="match status" value="4"/>
</dbReference>
<feature type="repeat" description="PPR" evidence="3">
    <location>
        <begin position="710"/>
        <end position="744"/>
    </location>
</feature>
<dbReference type="InterPro" id="IPR011990">
    <property type="entry name" value="TPR-like_helical_dom_sf"/>
</dbReference>
<dbReference type="InterPro" id="IPR046960">
    <property type="entry name" value="PPR_At4g14850-like_plant"/>
</dbReference>
<dbReference type="PANTHER" id="PTHR47926">
    <property type="entry name" value="PENTATRICOPEPTIDE REPEAT-CONTAINING PROTEIN"/>
    <property type="match status" value="1"/>
</dbReference>
<dbReference type="InterPro" id="IPR046848">
    <property type="entry name" value="E_motif"/>
</dbReference>
<dbReference type="PANTHER" id="PTHR47926:SF389">
    <property type="entry name" value="PENTATRICOPEPTIDE PROTEIN-RELATED"/>
    <property type="match status" value="1"/>
</dbReference>
<evidence type="ECO:0008006" key="8">
    <source>
        <dbReference type="Google" id="ProtNLM"/>
    </source>
</evidence>
<feature type="transmembrane region" description="Helical" evidence="5">
    <location>
        <begin position="41"/>
        <end position="61"/>
    </location>
</feature>
<keyword evidence="5" id="KW-0812">Transmembrane</keyword>
<dbReference type="Pfam" id="PF13041">
    <property type="entry name" value="PPR_2"/>
    <property type="match status" value="3"/>
</dbReference>
<feature type="repeat" description="PPR" evidence="3">
    <location>
        <begin position="433"/>
        <end position="467"/>
    </location>
</feature>
<dbReference type="STRING" id="4529.A0A0E0MSN3"/>
<evidence type="ECO:0000256" key="1">
    <source>
        <dbReference type="ARBA" id="ARBA00022737"/>
    </source>
</evidence>
<organism evidence="6 7">
    <name type="scientific">Oryza rufipogon</name>
    <name type="common">Brownbeard rice</name>
    <name type="synonym">Asian wild rice</name>
    <dbReference type="NCBI Taxonomy" id="4529"/>
    <lineage>
        <taxon>Eukaryota</taxon>
        <taxon>Viridiplantae</taxon>
        <taxon>Streptophyta</taxon>
        <taxon>Embryophyta</taxon>
        <taxon>Tracheophyta</taxon>
        <taxon>Spermatophyta</taxon>
        <taxon>Magnoliopsida</taxon>
        <taxon>Liliopsida</taxon>
        <taxon>Poales</taxon>
        <taxon>Poaceae</taxon>
        <taxon>BOP clade</taxon>
        <taxon>Oryzoideae</taxon>
        <taxon>Oryzeae</taxon>
        <taxon>Oryzinae</taxon>
        <taxon>Oryza</taxon>
    </lineage>
</organism>
<feature type="transmembrane region" description="Helical" evidence="5">
    <location>
        <begin position="150"/>
        <end position="165"/>
    </location>
</feature>
<reference evidence="6" key="2">
    <citation type="submission" date="2015-06" db="UniProtKB">
        <authorList>
            <consortium name="EnsemblPlants"/>
        </authorList>
    </citation>
    <scope>IDENTIFICATION</scope>
</reference>
<dbReference type="GO" id="GO:0009451">
    <property type="term" value="P:RNA modification"/>
    <property type="evidence" value="ECO:0007669"/>
    <property type="project" value="InterPro"/>
</dbReference>
<feature type="transmembrane region" description="Helical" evidence="5">
    <location>
        <begin position="172"/>
        <end position="194"/>
    </location>
</feature>
<protein>
    <recommendedName>
        <fullName evidence="8">Pentatricopeptide repeat-containing protein</fullName>
    </recommendedName>
</protein>
<feature type="repeat" description="PPR" evidence="3">
    <location>
        <begin position="745"/>
        <end position="775"/>
    </location>
</feature>
<dbReference type="HOGENOM" id="CLU_002706_23_0_1"/>
<dbReference type="EnsemblPlants" id="ORUFI01G06800.2">
    <property type="protein sequence ID" value="ORUFI01G06800.2"/>
    <property type="gene ID" value="ORUFI01G06800"/>
</dbReference>
<dbReference type="InterPro" id="IPR002885">
    <property type="entry name" value="PPR_rpt"/>
</dbReference>
<dbReference type="FunFam" id="1.25.40.10:FF:000393">
    <property type="entry name" value="Pentatricopeptide repeat-containing protein At1g20230"/>
    <property type="match status" value="1"/>
</dbReference>
<dbReference type="AlphaFoldDB" id="A0A0E0MSN3"/>
<keyword evidence="7" id="KW-1185">Reference proteome</keyword>
<feature type="region of interest" description="Disordered" evidence="4">
    <location>
        <begin position="298"/>
        <end position="334"/>
    </location>
</feature>
<evidence type="ECO:0000256" key="3">
    <source>
        <dbReference type="PROSITE-ProRule" id="PRU00708"/>
    </source>
</evidence>
<feature type="transmembrane region" description="Helical" evidence="5">
    <location>
        <begin position="200"/>
        <end position="218"/>
    </location>
</feature>
<dbReference type="GO" id="GO:0003723">
    <property type="term" value="F:RNA binding"/>
    <property type="evidence" value="ECO:0007669"/>
    <property type="project" value="InterPro"/>
</dbReference>
<evidence type="ECO:0000256" key="2">
    <source>
        <dbReference type="ARBA" id="ARBA00022946"/>
    </source>
</evidence>
<dbReference type="OMA" id="RPDLCVW"/>
<evidence type="ECO:0000313" key="7">
    <source>
        <dbReference type="Proteomes" id="UP000008022"/>
    </source>
</evidence>
<dbReference type="FunFam" id="1.25.40.10:FF:002167">
    <property type="entry name" value="Putative pentatricopeptide repeat-containing protein"/>
    <property type="match status" value="1"/>
</dbReference>
<name>A0A0E0MSN3_ORYRU</name>
<sequence length="928" mass="100239">MHLAAADHPHRGGGGRAALGLGLGLGHLAAAALRREHRRRALAGGAVLASALLLVATPRLRHSPALHLFADMRNLLGVPNTLNVLTAYPLLLAGVPGLVLCLCGSGCFGISLRWEALGWFLFYAGNVAAAFGSAYYHLKPDDDRLIWDRLPMMISASSMLSILVIERVDERAGLSCLLSLLSLILVSSACERVLDDMRLWVVLNSAPCIAIPAMLFLFPPKYTHSRFWFLATGFYLLARFEGLADRKVYSVNRYFISGHSLEHLCFAMVTLILTVMLSFRNVKIVSGTHSQMRCLLRARGSTSRPSHRPRGAPPPPPAAGDQPIHHHHPPTTSAVPWNRLLRAHLGRSRGDLALALYRRMRALSPALPNSYTLPLALRAAASPRVASAVHAHALHLGLHAQHDVAGQILAAYSRLGRAADARRVFDAMPPGRTTFHWNALISAYSSGCDPDAARDAFARMAAAGARPDAVTWTALLSAHARSGKHADVLQLFGEMQRSGCEGNAESMAVALSACPYAGDLALAKGKAIHGCGVVKGLMHGYLFVTNSLICMYGKLGEMDDAKKAFRDATAKNTVTWNTLITSYAAAGLCDEALDVLAQMEQIGGTVAPNVVSWSAVIGGFASSGDTDRALELFRRMQQQWLSPNVVTMATVLSACVDLLALRLGRELHGHAMKAELDRHSLVENGLINMYAKCGKVSGARKVFDGMKTRDLISWNSMLAGYGMHGLCDEALALFTDMAGATVEPDGVTFVAVLSACGHAGRVTEGRRLFDRMVRAHKISPSMEHYTCMVYLLGRAGLLRDASELVETMPVRPDLCVWGALLNSCRIHGDAAMAEATIANVLQSEDQSTGNHVLITNLYAMCGMWDESKKVRVMTKEAGLRKNPGQSWIEVDNKVVAFAAGSAPPNLTGAEDVFGMLDDLYAEMEDEQR</sequence>
<feature type="transmembrane region" description="Helical" evidence="5">
    <location>
        <begin position="264"/>
        <end position="282"/>
    </location>
</feature>
<feature type="repeat" description="PPR" evidence="3">
    <location>
        <begin position="609"/>
        <end position="643"/>
    </location>
</feature>
<dbReference type="Proteomes" id="UP000008022">
    <property type="component" value="Unassembled WGS sequence"/>
</dbReference>
<feature type="transmembrane region" description="Helical" evidence="5">
    <location>
        <begin position="116"/>
        <end position="138"/>
    </location>
</feature>
<accession>A0A0E0MSN3</accession>
<dbReference type="eggNOG" id="KOG4197">
    <property type="taxonomic scope" value="Eukaryota"/>
</dbReference>